<feature type="compositionally biased region" description="Polar residues" evidence="1">
    <location>
        <begin position="7"/>
        <end position="16"/>
    </location>
</feature>
<evidence type="ECO:0000313" key="2">
    <source>
        <dbReference type="EMBL" id="PYZ94621.1"/>
    </source>
</evidence>
<dbReference type="OrthoDB" id="2974159at2"/>
<comment type="caution">
    <text evidence="2">The sequence shown here is derived from an EMBL/GenBank/DDBJ whole genome shotgun (WGS) entry which is preliminary data.</text>
</comment>
<dbReference type="Proteomes" id="UP000248214">
    <property type="component" value="Unassembled WGS sequence"/>
</dbReference>
<sequence length="46" mass="5489">MKKRNPQRNASMNNNKTPKESLPEDGQQEHSISHNNEIEKPRKRYK</sequence>
<dbReference type="EMBL" id="PDOD01000001">
    <property type="protein sequence ID" value="PYZ94621.1"/>
    <property type="molecule type" value="Genomic_DNA"/>
</dbReference>
<organism evidence="2 3">
    <name type="scientific">Salipaludibacillus keqinensis</name>
    <dbReference type="NCBI Taxonomy" id="2045207"/>
    <lineage>
        <taxon>Bacteria</taxon>
        <taxon>Bacillati</taxon>
        <taxon>Bacillota</taxon>
        <taxon>Bacilli</taxon>
        <taxon>Bacillales</taxon>
        <taxon>Bacillaceae</taxon>
    </lineage>
</organism>
<keyword evidence="3" id="KW-1185">Reference proteome</keyword>
<evidence type="ECO:0000313" key="3">
    <source>
        <dbReference type="Proteomes" id="UP000248214"/>
    </source>
</evidence>
<name>A0A323TI99_9BACI</name>
<gene>
    <name evidence="2" type="ORF">CR194_03565</name>
</gene>
<accession>A0A323TI99</accession>
<evidence type="ECO:0000256" key="1">
    <source>
        <dbReference type="SAM" id="MobiDB-lite"/>
    </source>
</evidence>
<feature type="compositionally biased region" description="Basic and acidic residues" evidence="1">
    <location>
        <begin position="17"/>
        <end position="40"/>
    </location>
</feature>
<feature type="region of interest" description="Disordered" evidence="1">
    <location>
        <begin position="1"/>
        <end position="46"/>
    </location>
</feature>
<reference evidence="2 3" key="1">
    <citation type="submission" date="2017-10" db="EMBL/GenBank/DDBJ databases">
        <title>Bacillus sp. nov., a halophilic bacterium isolated from a Keqin Lake.</title>
        <authorList>
            <person name="Wang H."/>
        </authorList>
    </citation>
    <scope>NUCLEOTIDE SEQUENCE [LARGE SCALE GENOMIC DNA]</scope>
    <source>
        <strain evidence="2 3">KQ-12</strain>
    </source>
</reference>
<dbReference type="AlphaFoldDB" id="A0A323TI99"/>
<dbReference type="RefSeq" id="WP_158282160.1">
    <property type="nucleotide sequence ID" value="NZ_PDOD01000001.1"/>
</dbReference>
<proteinExistence type="predicted"/>
<protein>
    <submittedName>
        <fullName evidence="2">Uncharacterized protein</fullName>
    </submittedName>
</protein>